<dbReference type="InterPro" id="IPR039718">
    <property type="entry name" value="Rrm1"/>
</dbReference>
<dbReference type="PANTHER" id="PTHR11573">
    <property type="entry name" value="RIBONUCLEOSIDE-DIPHOSPHATE REDUCTASE LARGE CHAIN"/>
    <property type="match status" value="1"/>
</dbReference>
<dbReference type="Gene3D" id="3.20.70.20">
    <property type="match status" value="1"/>
</dbReference>
<dbReference type="GO" id="GO:0005524">
    <property type="term" value="F:ATP binding"/>
    <property type="evidence" value="ECO:0007669"/>
    <property type="project" value="TreeGrafter"/>
</dbReference>
<dbReference type="OrthoDB" id="1727645at2759"/>
<dbReference type="EMBL" id="CABITT030000003">
    <property type="protein sequence ID" value="VVA98340.1"/>
    <property type="molecule type" value="Genomic_DNA"/>
</dbReference>
<dbReference type="InterPro" id="IPR000788">
    <property type="entry name" value="RNR_lg_C"/>
</dbReference>
<dbReference type="Proteomes" id="UP000489600">
    <property type="component" value="Unassembled WGS sequence"/>
</dbReference>
<dbReference type="Pfam" id="PF02867">
    <property type="entry name" value="Ribonuc_red_lgC"/>
    <property type="match status" value="1"/>
</dbReference>
<dbReference type="PANTHER" id="PTHR11573:SF6">
    <property type="entry name" value="RIBONUCLEOSIDE-DIPHOSPHATE REDUCTASE LARGE SUBUNIT"/>
    <property type="match status" value="1"/>
</dbReference>
<sequence length="231" mass="26259">MPFDSAEAQQLNKDIFETIYYHALKAFSGLATRVGSYKTYEGSQVSKGIFQINTWNVTPSDQRNRAVLRDMISKDGVRNSFLVAPMPTASTSQILGNNECIEPYISNIYSCRVLRCVIKSSHKVCFWLGLLGLHSVEFVLVNKHLLHEVIDMGFWTPTLKTKLINENGSTVNVAEIPDDLKAIYSFSSHFFVFSLTTLSRYRDLFSFAKQNRTVWEIKQRTKVDMAVVALL</sequence>
<protein>
    <recommendedName>
        <fullName evidence="2">Ribonucleotide reductase large subunit C-terminal domain-containing protein</fullName>
    </recommendedName>
</protein>
<comment type="similarity">
    <text evidence="1">Belongs to the ribonucleoside diphosphate reductase large chain family.</text>
</comment>
<name>A0A565BBR9_9BRAS</name>
<dbReference type="GO" id="GO:0009263">
    <property type="term" value="P:deoxyribonucleotide biosynthetic process"/>
    <property type="evidence" value="ECO:0007669"/>
    <property type="project" value="TreeGrafter"/>
</dbReference>
<evidence type="ECO:0000313" key="3">
    <source>
        <dbReference type="EMBL" id="VVA98340.1"/>
    </source>
</evidence>
<evidence type="ECO:0000313" key="4">
    <source>
        <dbReference type="Proteomes" id="UP000489600"/>
    </source>
</evidence>
<gene>
    <name evidence="3" type="ORF">ANE_LOCUS8785</name>
</gene>
<dbReference type="SUPFAM" id="SSF51998">
    <property type="entry name" value="PFL-like glycyl radical enzymes"/>
    <property type="match status" value="1"/>
</dbReference>
<evidence type="ECO:0000256" key="1">
    <source>
        <dbReference type="ARBA" id="ARBA00010406"/>
    </source>
</evidence>
<proteinExistence type="inferred from homology"/>
<dbReference type="GO" id="GO:0005971">
    <property type="term" value="C:ribonucleoside-diphosphate reductase complex"/>
    <property type="evidence" value="ECO:0007669"/>
    <property type="project" value="TreeGrafter"/>
</dbReference>
<keyword evidence="4" id="KW-1185">Reference proteome</keyword>
<reference evidence="3" key="1">
    <citation type="submission" date="2019-07" db="EMBL/GenBank/DDBJ databases">
        <authorList>
            <person name="Dittberner H."/>
        </authorList>
    </citation>
    <scope>NUCLEOTIDE SEQUENCE [LARGE SCALE GENOMIC DNA]</scope>
</reference>
<evidence type="ECO:0000259" key="2">
    <source>
        <dbReference type="Pfam" id="PF02867"/>
    </source>
</evidence>
<feature type="domain" description="Ribonucleotide reductase large subunit C-terminal" evidence="2">
    <location>
        <begin position="1"/>
        <end position="186"/>
    </location>
</feature>
<dbReference type="PRINTS" id="PR01183">
    <property type="entry name" value="RIBORDTASEM1"/>
</dbReference>
<comment type="caution">
    <text evidence="3">The sequence shown here is derived from an EMBL/GenBank/DDBJ whole genome shotgun (WGS) entry which is preliminary data.</text>
</comment>
<dbReference type="AlphaFoldDB" id="A0A565BBR9"/>
<accession>A0A565BBR9</accession>
<organism evidence="3 4">
    <name type="scientific">Arabis nemorensis</name>
    <dbReference type="NCBI Taxonomy" id="586526"/>
    <lineage>
        <taxon>Eukaryota</taxon>
        <taxon>Viridiplantae</taxon>
        <taxon>Streptophyta</taxon>
        <taxon>Embryophyta</taxon>
        <taxon>Tracheophyta</taxon>
        <taxon>Spermatophyta</taxon>
        <taxon>Magnoliopsida</taxon>
        <taxon>eudicotyledons</taxon>
        <taxon>Gunneridae</taxon>
        <taxon>Pentapetalae</taxon>
        <taxon>rosids</taxon>
        <taxon>malvids</taxon>
        <taxon>Brassicales</taxon>
        <taxon>Brassicaceae</taxon>
        <taxon>Arabideae</taxon>
        <taxon>Arabis</taxon>
    </lineage>
</organism>
<dbReference type="GO" id="GO:0004748">
    <property type="term" value="F:ribonucleoside-diphosphate reductase activity, thioredoxin disulfide as acceptor"/>
    <property type="evidence" value="ECO:0007669"/>
    <property type="project" value="TreeGrafter"/>
</dbReference>